<gene>
    <name evidence="1" type="ORF">LOK49_LG07G02793</name>
</gene>
<organism evidence="1 2">
    <name type="scientific">Camellia lanceoleosa</name>
    <dbReference type="NCBI Taxonomy" id="1840588"/>
    <lineage>
        <taxon>Eukaryota</taxon>
        <taxon>Viridiplantae</taxon>
        <taxon>Streptophyta</taxon>
        <taxon>Embryophyta</taxon>
        <taxon>Tracheophyta</taxon>
        <taxon>Spermatophyta</taxon>
        <taxon>Magnoliopsida</taxon>
        <taxon>eudicotyledons</taxon>
        <taxon>Gunneridae</taxon>
        <taxon>Pentapetalae</taxon>
        <taxon>asterids</taxon>
        <taxon>Ericales</taxon>
        <taxon>Theaceae</taxon>
        <taxon>Camellia</taxon>
    </lineage>
</organism>
<evidence type="ECO:0000313" key="2">
    <source>
        <dbReference type="Proteomes" id="UP001060215"/>
    </source>
</evidence>
<reference evidence="1 2" key="1">
    <citation type="journal article" date="2022" name="Plant J.">
        <title>Chromosome-level genome of Camellia lanceoleosa provides a valuable resource for understanding genome evolution and self-incompatibility.</title>
        <authorList>
            <person name="Gong W."/>
            <person name="Xiao S."/>
            <person name="Wang L."/>
            <person name="Liao Z."/>
            <person name="Chang Y."/>
            <person name="Mo W."/>
            <person name="Hu G."/>
            <person name="Li W."/>
            <person name="Zhao G."/>
            <person name="Zhu H."/>
            <person name="Hu X."/>
            <person name="Ji K."/>
            <person name="Xiang X."/>
            <person name="Song Q."/>
            <person name="Yuan D."/>
            <person name="Jin S."/>
            <person name="Zhang L."/>
        </authorList>
    </citation>
    <scope>NUCLEOTIDE SEQUENCE [LARGE SCALE GENOMIC DNA]</scope>
    <source>
        <strain evidence="1">SQ_2022a</strain>
    </source>
</reference>
<accession>A0ACC0H4B1</accession>
<name>A0ACC0H4B1_9ERIC</name>
<proteinExistence type="predicted"/>
<comment type="caution">
    <text evidence="1">The sequence shown here is derived from an EMBL/GenBank/DDBJ whole genome shotgun (WGS) entry which is preliminary data.</text>
</comment>
<sequence>MSSSRRRRRKERVRWIQHYNNGQKILLVGEGDFSFSACLARAFRSAVNMVATSRHSQELLRVKHWTSEAELQTLERLGCLILHEVDVYEMGYHPTLSRMKFDVVIFNFPHAGHFYGFCERDEELIEMHRELLTAFFENARDLLEEGGEVHVTHRDDYPYNTWRLEELASKTGFNLKEKVGFEKENYPGYHNKRGGDINCNKPFLLKLCFTFKFTLKKSYLPKNNVIDHNDQMVKKIDTVSGDRVKCIVKSSMPMNDVIDDHDKMVRKIDTVSGDRVECIIKSSLPMNDVVDDQDKMVRKIDNVSSEKVKCIIKSSMPINDVVDDHDKMVRKIDIFSGDKVECIVKRSMPMNDVDDDDDKIDTNLENNFPSIINFKRFGREKTSFKMWLPKKPLWAPSLSYSISVSVLLLVTPLLVFSLDGCTLCPQRSWFSFHSPWPWRVGFFSSYSLPVNEELDRPPNLEGSLVLNSSLAHTLLDEETALQSLDDKKQEGVRDKYGLRRSKKRDAKLKRVEASLAGARALIRNAMINQNRSSPLQDSDYVPNGDIYRNAYAFHRSYKSMERMFKIYVYEEGEPPIFHNGPCKDIYSMEGLFLSFMESNTHFRTHNPDLAHVYFLPFSVVMIIETLFNPIIGDKAVLKRTVGGYVRLVSSKYPYWNRSLGADHFMLSCHDWGPLATRYVPQLYFTSIRVLCNANTSEHFNPKKDASFPEINLKTGEIEGLTGGLPPSNRTVLAFFAGGAHGHIRSTFLKHWKEKDEQLLVYETLPEGMSYPDMMKKSRYCICPSGWEVASPRIVEAIYAECVPVLISQHYVLPFSDVLDWNSFSVEVSVSDIPNLKKILLGIPEDRYLRLREGVKQVQRHFLVNDPPKRYDVFHMIIHSIWLRRLNVLVYS</sequence>
<dbReference type="Proteomes" id="UP001060215">
    <property type="component" value="Chromosome 7"/>
</dbReference>
<protein>
    <submittedName>
        <fullName evidence="1">Glycosyltransferase</fullName>
    </submittedName>
</protein>
<keyword evidence="2" id="KW-1185">Reference proteome</keyword>
<dbReference type="EMBL" id="CM045764">
    <property type="protein sequence ID" value="KAI8007824.1"/>
    <property type="molecule type" value="Genomic_DNA"/>
</dbReference>
<evidence type="ECO:0000313" key="1">
    <source>
        <dbReference type="EMBL" id="KAI8007824.1"/>
    </source>
</evidence>